<dbReference type="OrthoDB" id="10029320at2759"/>
<sequence>MVKSYRDTIRFQPNGTKYKGRHLEARVLPNWDLVEKFGIYNAFTSKMKSTSDANIKEAIEKMEAAIHLGESDRSQDWRDLMAQARSGLYEYMKQKGEQVDLVELVRYITLKTSLNYLFKDAKAAEKNPEHFKDMLYVSSHLNELLVTYERAADRLPGWSEQEDLHAALRRVTLSIPTYVSALNSTSTRAKRANSKLPEPMQKYRNPLNLLMHAYDTIWRVVLRCFLEIRFRNAENGPEWSEMMKHYTNMLWESAMIDVTSDNRFVGPLRKSSTLSLKPHFIINEALRLYPPISRIQRQYDGELHEVDLEACHRSSLLGDDDPLVFRPERWRDLSRPRKNDYAASSAKREQERLGFMPFALSCPSNTEKTKEFGTKMIGMLVGILCTELGEEWELKDGRDDLPELGKPLDNDRGAYPTLLLANQKPCE</sequence>
<evidence type="ECO:0008006" key="3">
    <source>
        <dbReference type="Google" id="ProtNLM"/>
    </source>
</evidence>
<protein>
    <recommendedName>
        <fullName evidence="3">Cytochrome P450</fullName>
    </recommendedName>
</protein>
<proteinExistence type="predicted"/>
<dbReference type="Gene3D" id="1.10.630.10">
    <property type="entry name" value="Cytochrome P450"/>
    <property type="match status" value="1"/>
</dbReference>
<gene>
    <name evidence="1" type="ORF">DM02DRAFT_524235</name>
</gene>
<reference evidence="1 2" key="1">
    <citation type="journal article" date="2018" name="Sci. Rep.">
        <title>Comparative genomics provides insights into the lifestyle and reveals functional heterogeneity of dark septate endophytic fungi.</title>
        <authorList>
            <person name="Knapp D.G."/>
            <person name="Nemeth J.B."/>
            <person name="Barry K."/>
            <person name="Hainaut M."/>
            <person name="Henrissat B."/>
            <person name="Johnson J."/>
            <person name="Kuo A."/>
            <person name="Lim J.H.P."/>
            <person name="Lipzen A."/>
            <person name="Nolan M."/>
            <person name="Ohm R.A."/>
            <person name="Tamas L."/>
            <person name="Grigoriev I.V."/>
            <person name="Spatafora J.W."/>
            <person name="Nagy L.G."/>
            <person name="Kovacs G.M."/>
        </authorList>
    </citation>
    <scope>NUCLEOTIDE SEQUENCE [LARGE SCALE GENOMIC DNA]</scope>
    <source>
        <strain evidence="1 2">DSE2036</strain>
    </source>
</reference>
<dbReference type="EMBL" id="KZ805352">
    <property type="protein sequence ID" value="PVI01801.1"/>
    <property type="molecule type" value="Genomic_DNA"/>
</dbReference>
<dbReference type="AlphaFoldDB" id="A0A2V1DUG3"/>
<dbReference type="GO" id="GO:0004497">
    <property type="term" value="F:monooxygenase activity"/>
    <property type="evidence" value="ECO:0007669"/>
    <property type="project" value="InterPro"/>
</dbReference>
<dbReference type="Proteomes" id="UP000244855">
    <property type="component" value="Unassembled WGS sequence"/>
</dbReference>
<keyword evidence="2" id="KW-1185">Reference proteome</keyword>
<dbReference type="GO" id="GO:0016705">
    <property type="term" value="F:oxidoreductase activity, acting on paired donors, with incorporation or reduction of molecular oxygen"/>
    <property type="evidence" value="ECO:0007669"/>
    <property type="project" value="InterPro"/>
</dbReference>
<dbReference type="STRING" id="97972.A0A2V1DUG3"/>
<accession>A0A2V1DUG3</accession>
<organism evidence="1 2">
    <name type="scientific">Periconia macrospinosa</name>
    <dbReference type="NCBI Taxonomy" id="97972"/>
    <lineage>
        <taxon>Eukaryota</taxon>
        <taxon>Fungi</taxon>
        <taxon>Dikarya</taxon>
        <taxon>Ascomycota</taxon>
        <taxon>Pezizomycotina</taxon>
        <taxon>Dothideomycetes</taxon>
        <taxon>Pleosporomycetidae</taxon>
        <taxon>Pleosporales</taxon>
        <taxon>Massarineae</taxon>
        <taxon>Periconiaceae</taxon>
        <taxon>Periconia</taxon>
    </lineage>
</organism>
<dbReference type="InterPro" id="IPR036396">
    <property type="entry name" value="Cyt_P450_sf"/>
</dbReference>
<dbReference type="GO" id="GO:0020037">
    <property type="term" value="F:heme binding"/>
    <property type="evidence" value="ECO:0007669"/>
    <property type="project" value="InterPro"/>
</dbReference>
<name>A0A2V1DUG3_9PLEO</name>
<dbReference type="SUPFAM" id="SSF48264">
    <property type="entry name" value="Cytochrome P450"/>
    <property type="match status" value="1"/>
</dbReference>
<evidence type="ECO:0000313" key="2">
    <source>
        <dbReference type="Proteomes" id="UP000244855"/>
    </source>
</evidence>
<dbReference type="GO" id="GO:0005506">
    <property type="term" value="F:iron ion binding"/>
    <property type="evidence" value="ECO:0007669"/>
    <property type="project" value="InterPro"/>
</dbReference>
<evidence type="ECO:0000313" key="1">
    <source>
        <dbReference type="EMBL" id="PVI01801.1"/>
    </source>
</evidence>